<gene>
    <name evidence="1" type="ORF">AAE3_LOCUS11093</name>
</gene>
<dbReference type="OrthoDB" id="10446490at2759"/>
<comment type="caution">
    <text evidence="1">The sequence shown here is derived from an EMBL/GenBank/DDBJ whole genome shotgun (WGS) entry which is preliminary data.</text>
</comment>
<accession>A0A8S0WRF2</accession>
<sequence>MLARYRGIDNDASSWLRWFSTSYKTGAQTRALDWLSFKFGLQHPAINHSLASECPGLSTFSPKCMALKKNQASTVGHAILEKWMGSEMERKYEERHGFSFRPPLTGVNDQYLLVRFMCNLTQEAIEKVIKDTELWDDVRELFGKAEDIMDKPPMWFRVGLRANPEDNFQYTIDKSFTSLWDI</sequence>
<dbReference type="EMBL" id="CACVBS010000071">
    <property type="protein sequence ID" value="CAA7268907.1"/>
    <property type="molecule type" value="Genomic_DNA"/>
</dbReference>
<dbReference type="AlphaFoldDB" id="A0A8S0WRF2"/>
<organism evidence="1 2">
    <name type="scientific">Cyclocybe aegerita</name>
    <name type="common">Black poplar mushroom</name>
    <name type="synonym">Agrocybe aegerita</name>
    <dbReference type="NCBI Taxonomy" id="1973307"/>
    <lineage>
        <taxon>Eukaryota</taxon>
        <taxon>Fungi</taxon>
        <taxon>Dikarya</taxon>
        <taxon>Basidiomycota</taxon>
        <taxon>Agaricomycotina</taxon>
        <taxon>Agaricomycetes</taxon>
        <taxon>Agaricomycetidae</taxon>
        <taxon>Agaricales</taxon>
        <taxon>Agaricineae</taxon>
        <taxon>Bolbitiaceae</taxon>
        <taxon>Cyclocybe</taxon>
    </lineage>
</organism>
<dbReference type="Proteomes" id="UP000467700">
    <property type="component" value="Unassembled WGS sequence"/>
</dbReference>
<protein>
    <submittedName>
        <fullName evidence="1">Uncharacterized protein</fullName>
    </submittedName>
</protein>
<keyword evidence="2" id="KW-1185">Reference proteome</keyword>
<reference evidence="1 2" key="1">
    <citation type="submission" date="2020-01" db="EMBL/GenBank/DDBJ databases">
        <authorList>
            <person name="Gupta K D."/>
        </authorList>
    </citation>
    <scope>NUCLEOTIDE SEQUENCE [LARGE SCALE GENOMIC DNA]</scope>
</reference>
<name>A0A8S0WRF2_CYCAE</name>
<evidence type="ECO:0000313" key="1">
    <source>
        <dbReference type="EMBL" id="CAA7268907.1"/>
    </source>
</evidence>
<proteinExistence type="predicted"/>
<evidence type="ECO:0000313" key="2">
    <source>
        <dbReference type="Proteomes" id="UP000467700"/>
    </source>
</evidence>